<dbReference type="PROSITE" id="PS51257">
    <property type="entry name" value="PROKAR_LIPOPROTEIN"/>
    <property type="match status" value="1"/>
</dbReference>
<gene>
    <name evidence="1" type="ORF">RB602_03180</name>
</gene>
<evidence type="ECO:0000313" key="2">
    <source>
        <dbReference type="Proteomes" id="UP001302429"/>
    </source>
</evidence>
<protein>
    <recommendedName>
        <fullName evidence="3">Lipoprotein</fullName>
    </recommendedName>
</protein>
<dbReference type="RefSeq" id="WP_317082882.1">
    <property type="nucleotide sequence ID" value="NZ_CP136594.1"/>
</dbReference>
<keyword evidence="2" id="KW-1185">Reference proteome</keyword>
<evidence type="ECO:0000313" key="1">
    <source>
        <dbReference type="EMBL" id="WOE75730.1"/>
    </source>
</evidence>
<reference evidence="1 2" key="1">
    <citation type="submission" date="2023-10" db="EMBL/GenBank/DDBJ databases">
        <title>Complete genome sequence of a Sphingomonadaceae bacterium.</title>
        <authorList>
            <person name="Yan C."/>
        </authorList>
    </citation>
    <scope>NUCLEOTIDE SEQUENCE [LARGE SCALE GENOMIC DNA]</scope>
    <source>
        <strain evidence="1 2">SCSIO 66989</strain>
    </source>
</reference>
<dbReference type="AlphaFoldDB" id="A0AA97FAX7"/>
<evidence type="ECO:0008006" key="3">
    <source>
        <dbReference type="Google" id="ProtNLM"/>
    </source>
</evidence>
<proteinExistence type="predicted"/>
<organism evidence="1 2">
    <name type="scientific">Alterisphingorhabdus coralli</name>
    <dbReference type="NCBI Taxonomy" id="3071408"/>
    <lineage>
        <taxon>Bacteria</taxon>
        <taxon>Pseudomonadati</taxon>
        <taxon>Pseudomonadota</taxon>
        <taxon>Alphaproteobacteria</taxon>
        <taxon>Sphingomonadales</taxon>
        <taxon>Sphingomonadaceae</taxon>
        <taxon>Alterisphingorhabdus (ex Yan et al. 2024)</taxon>
    </lineage>
</organism>
<sequence>MMRVAVFAAMVALLAGCATPESRVRSALMNVGLSRPMATCMADRMADRLSLAQLNRLGDLGEFEGRDPGDISINQFVDMTRALRDPEIIGVTTSSGAICAIRS</sequence>
<name>A0AA97FAX7_9SPHN</name>
<accession>A0AA97FAX7</accession>
<dbReference type="EMBL" id="CP136594">
    <property type="protein sequence ID" value="WOE75730.1"/>
    <property type="molecule type" value="Genomic_DNA"/>
</dbReference>
<dbReference type="Proteomes" id="UP001302429">
    <property type="component" value="Chromosome"/>
</dbReference>
<dbReference type="KEGG" id="acoa:RB602_03180"/>